<protein>
    <submittedName>
        <fullName evidence="2">Uncharacterized protein</fullName>
    </submittedName>
</protein>
<evidence type="ECO:0000256" key="1">
    <source>
        <dbReference type="SAM" id="MobiDB-lite"/>
    </source>
</evidence>
<organism evidence="2 3">
    <name type="scientific">Clonorchis sinensis</name>
    <name type="common">Chinese liver fluke</name>
    <dbReference type="NCBI Taxonomy" id="79923"/>
    <lineage>
        <taxon>Eukaryota</taxon>
        <taxon>Metazoa</taxon>
        <taxon>Spiralia</taxon>
        <taxon>Lophotrochozoa</taxon>
        <taxon>Platyhelminthes</taxon>
        <taxon>Trematoda</taxon>
        <taxon>Digenea</taxon>
        <taxon>Opisthorchiida</taxon>
        <taxon>Opisthorchiata</taxon>
        <taxon>Opisthorchiidae</taxon>
        <taxon>Clonorchis</taxon>
    </lineage>
</organism>
<proteinExistence type="predicted"/>
<reference key="2">
    <citation type="submission" date="2011-10" db="EMBL/GenBank/DDBJ databases">
        <title>The genome and transcriptome sequence of Clonorchis sinensis provide insights into the carcinogenic liver fluke.</title>
        <authorList>
            <person name="Wang X."/>
            <person name="Huang Y."/>
            <person name="Chen W."/>
            <person name="Liu H."/>
            <person name="Guo L."/>
            <person name="Chen Y."/>
            <person name="Luo F."/>
            <person name="Zhou W."/>
            <person name="Sun J."/>
            <person name="Mao Q."/>
            <person name="Liang P."/>
            <person name="Zhou C."/>
            <person name="Tian Y."/>
            <person name="Men J."/>
            <person name="Lv X."/>
            <person name="Huang L."/>
            <person name="Zhou J."/>
            <person name="Hu Y."/>
            <person name="Li R."/>
            <person name="Zhang F."/>
            <person name="Lei H."/>
            <person name="Li X."/>
            <person name="Hu X."/>
            <person name="Liang C."/>
            <person name="Xu J."/>
            <person name="Wu Z."/>
            <person name="Yu X."/>
        </authorList>
    </citation>
    <scope>NUCLEOTIDE SEQUENCE</scope>
    <source>
        <strain>Henan</strain>
    </source>
</reference>
<gene>
    <name evidence="2" type="ORF">CLF_104378</name>
</gene>
<feature type="region of interest" description="Disordered" evidence="1">
    <location>
        <begin position="261"/>
        <end position="296"/>
    </location>
</feature>
<dbReference type="PANTHER" id="PTHR33626">
    <property type="entry name" value="ZGC:158463"/>
    <property type="match status" value="1"/>
</dbReference>
<evidence type="ECO:0000313" key="3">
    <source>
        <dbReference type="Proteomes" id="UP000008909"/>
    </source>
</evidence>
<reference evidence="2" key="1">
    <citation type="journal article" date="2011" name="Genome Biol.">
        <title>The draft genome of the carcinogenic human liver fluke Clonorchis sinensis.</title>
        <authorList>
            <person name="Wang X."/>
            <person name="Chen W."/>
            <person name="Huang Y."/>
            <person name="Sun J."/>
            <person name="Men J."/>
            <person name="Liu H."/>
            <person name="Luo F."/>
            <person name="Guo L."/>
            <person name="Lv X."/>
            <person name="Deng C."/>
            <person name="Zhou C."/>
            <person name="Fan Y."/>
            <person name="Li X."/>
            <person name="Huang L."/>
            <person name="Hu Y."/>
            <person name="Liang C."/>
            <person name="Hu X."/>
            <person name="Xu J."/>
            <person name="Yu X."/>
        </authorList>
    </citation>
    <scope>NUCLEOTIDE SEQUENCE [LARGE SCALE GENOMIC DNA]</scope>
    <source>
        <strain evidence="2">Henan</strain>
    </source>
</reference>
<feature type="region of interest" description="Disordered" evidence="1">
    <location>
        <begin position="315"/>
        <end position="337"/>
    </location>
</feature>
<accession>G7YBJ3</accession>
<feature type="compositionally biased region" description="Polar residues" evidence="1">
    <location>
        <begin position="317"/>
        <end position="337"/>
    </location>
</feature>
<sequence>MGALSSRSISVSQHLETLDLKLLETAVHSFHQRIRLPKGLGKLNHNRRDWDRGLQLFPVNEEFLVSASHKLALITSLPFVHTARRYYRLNGLARSSDWCHCSCFGSSTGAEKTTKLDHLEEENERLGDLKARSYSASSRTHVTSQCRLLSAVIDGPQQMWAKWLSIEHQCKCSSLIDVLATKLELLSKALTDANTKNAAIWTKVDKELSSLNEHLALSTPGLLAAKKVIQLSDAAIKTATASLVDRRKVLGRAVSVQKANPTIRRLSEDRPLDARKPGHSSSREEMRKKLPDGAISADPKLKAKPIVVIAPCAPESTPRQTTATPDSSFYSTTADPSNSIGSDALEEASLTWTERPKYVQLSALLSVTDVKGATVNSTPKLQPSWIRSDVRSQVVKPTGKPTTCADVDIGECCENRTSTEAVKLPISSSTPPKVASFRDQRVQLGVRRIFGFDVVRFVALAVGVLGDDCVHSRRGPFTGVKLEIGIFTLSVVVGFLQHSPVSRSTFVVDLSVGFTVVSARLIQSSSEDVAWRTIVNPKYPGHRLKPGQHAENNWVNRGLKPPGKYGLIKRIRKRPSVTRTKEHDPMKVFDMDRKISGTLYRNNARLRRLAGTRDAMYDVDLVTSKPACKHSAEDTIKTKEKLDLMTRNYVTYRIQCKYCDKRARERQTHRDCRCKSNQTRNSKEKQEGIIQTDASVGLEEAHNRNTKVTGIRRDTNRYSGENRALQATNQAQESVSVERQLDTFPDEHTLPGSVAYTGDLGVRWQVSNSPSTRKPGNHCAYYDQSEQPKMT</sequence>
<feature type="region of interest" description="Disordered" evidence="1">
    <location>
        <begin position="768"/>
        <end position="791"/>
    </location>
</feature>
<feature type="compositionally biased region" description="Basic and acidic residues" evidence="1">
    <location>
        <begin position="265"/>
        <end position="291"/>
    </location>
</feature>
<evidence type="ECO:0000313" key="2">
    <source>
        <dbReference type="EMBL" id="GAA50327.1"/>
    </source>
</evidence>
<dbReference type="EMBL" id="DF143035">
    <property type="protein sequence ID" value="GAA50327.1"/>
    <property type="molecule type" value="Genomic_DNA"/>
</dbReference>
<name>G7YBJ3_CLOSI</name>
<dbReference type="PANTHER" id="PTHR33626:SF2">
    <property type="match status" value="1"/>
</dbReference>
<keyword evidence="3" id="KW-1185">Reference proteome</keyword>
<dbReference type="Proteomes" id="UP000008909">
    <property type="component" value="Unassembled WGS sequence"/>
</dbReference>
<dbReference type="AlphaFoldDB" id="G7YBJ3"/>